<feature type="non-terminal residue" evidence="2">
    <location>
        <position position="202"/>
    </location>
</feature>
<dbReference type="Proteomes" id="UP000589132">
    <property type="component" value="Unassembled WGS sequence"/>
</dbReference>
<reference evidence="3" key="1">
    <citation type="journal article" date="2019" name="bioRxiv">
        <title>Genome diversification in globally distributed novel marine Proteobacteria is linked to environmental adaptation.</title>
        <authorList>
            <person name="Zhou Z."/>
            <person name="Tran P.Q."/>
            <person name="Kieft K."/>
            <person name="Anantharaman K."/>
        </authorList>
    </citation>
    <scope>NUCLEOTIDE SEQUENCE [LARGE SCALE GENOMIC DNA]</scope>
</reference>
<accession>A0A7J4CYL4</accession>
<proteinExistence type="predicted"/>
<dbReference type="EMBL" id="DTTC01000030">
    <property type="protein sequence ID" value="HIA97694.1"/>
    <property type="molecule type" value="Genomic_DNA"/>
</dbReference>
<protein>
    <submittedName>
        <fullName evidence="2">Uncharacterized protein</fullName>
    </submittedName>
</protein>
<evidence type="ECO:0000313" key="3">
    <source>
        <dbReference type="Proteomes" id="UP000589132"/>
    </source>
</evidence>
<name>A0A7J4CYL4_9ARCH</name>
<keyword evidence="1" id="KW-0812">Transmembrane</keyword>
<feature type="transmembrane region" description="Helical" evidence="1">
    <location>
        <begin position="12"/>
        <end position="34"/>
    </location>
</feature>
<evidence type="ECO:0000256" key="1">
    <source>
        <dbReference type="SAM" id="Phobius"/>
    </source>
</evidence>
<keyword evidence="1" id="KW-1133">Transmembrane helix</keyword>
<evidence type="ECO:0000313" key="2">
    <source>
        <dbReference type="EMBL" id="HIA97694.1"/>
    </source>
</evidence>
<keyword evidence="1" id="KW-0472">Membrane</keyword>
<dbReference type="AlphaFoldDB" id="A0A7J4CYL4"/>
<organism evidence="2 3">
    <name type="scientific">Marine Group III euryarchaeote</name>
    <dbReference type="NCBI Taxonomy" id="2173149"/>
    <lineage>
        <taxon>Archaea</taxon>
        <taxon>Methanobacteriati</taxon>
        <taxon>Thermoplasmatota</taxon>
        <taxon>Thermoplasmata</taxon>
        <taxon>Candidatus Thermoprofundales</taxon>
    </lineage>
</organism>
<gene>
    <name evidence="2" type="ORF">EYO15_00720</name>
</gene>
<comment type="caution">
    <text evidence="2">The sequence shown here is derived from an EMBL/GenBank/DDBJ whole genome shotgun (WGS) entry which is preliminary data.</text>
</comment>
<sequence length="202" mass="21939">MQETHTLEKKDWAAKLMAIAVAVFMFSSTLVLFAPEASARTGSDDYGYTFKDSAESDGPTYSWNEIVPALGGSGTNIVSFSTDGGQGQYDLPFSFDYYENTYTTWGNGGDNGYITFGAVLSNLWTPYHIPATQLGGPAIAGGWFDGGFCRSSNPNAGVYYDYQGTSPNQKVVVTYQDQGHWYPSVYQCPGAQAANALTWQII</sequence>